<dbReference type="Proteomes" id="UP000646745">
    <property type="component" value="Unassembled WGS sequence"/>
</dbReference>
<feature type="transmembrane region" description="Helical" evidence="1">
    <location>
        <begin position="40"/>
        <end position="59"/>
    </location>
</feature>
<name>A0ABQ3DWL1_9GAMM</name>
<proteinExistence type="predicted"/>
<keyword evidence="1" id="KW-1133">Transmembrane helix</keyword>
<reference evidence="3" key="1">
    <citation type="journal article" date="2019" name="Int. J. Syst. Evol. Microbiol.">
        <title>The Global Catalogue of Microorganisms (GCM) 10K type strain sequencing project: providing services to taxonomists for standard genome sequencing and annotation.</title>
        <authorList>
            <consortium name="The Broad Institute Genomics Platform"/>
            <consortium name="The Broad Institute Genome Sequencing Center for Infectious Disease"/>
            <person name="Wu L."/>
            <person name="Ma J."/>
        </authorList>
    </citation>
    <scope>NUCLEOTIDE SEQUENCE [LARGE SCALE GENOMIC DNA]</scope>
    <source>
        <strain evidence="3">KCTC 32998</strain>
    </source>
</reference>
<dbReference type="RefSeq" id="WP_189443895.1">
    <property type="nucleotide sequence ID" value="NZ_BMZI01000003.1"/>
</dbReference>
<accession>A0ABQ3DWL1</accession>
<evidence type="ECO:0000313" key="2">
    <source>
        <dbReference type="EMBL" id="GHB16169.1"/>
    </source>
</evidence>
<keyword evidence="3" id="KW-1185">Reference proteome</keyword>
<protein>
    <recommendedName>
        <fullName evidence="4">DUF4381 domain-containing protein</fullName>
    </recommendedName>
</protein>
<sequence>MKSGLSIALIVVVLLATAAGGMLASDLAWPLPTQALAPLGLYLLALVLAGWLCVQLIILTRGLGQQQQALQESQRAVQRQLESAELSQLMGQFVQHAETLLEKESLDPNKRNVMRCLAVDALRGNTGRGDVNYTRLARLFEWLNTEAQRHEQDAHRLQLMRPTLMQYAETAAQLCRVGESQPEKLGRFLAHQSTSPKPDAD</sequence>
<evidence type="ECO:0000256" key="1">
    <source>
        <dbReference type="SAM" id="Phobius"/>
    </source>
</evidence>
<dbReference type="EMBL" id="BMZI01000003">
    <property type="protein sequence ID" value="GHB16169.1"/>
    <property type="molecule type" value="Genomic_DNA"/>
</dbReference>
<gene>
    <name evidence="2" type="ORF">GCM10009038_13270</name>
</gene>
<organism evidence="2 3">
    <name type="scientific">Salinicola rhizosphaerae</name>
    <dbReference type="NCBI Taxonomy" id="1443141"/>
    <lineage>
        <taxon>Bacteria</taxon>
        <taxon>Pseudomonadati</taxon>
        <taxon>Pseudomonadota</taxon>
        <taxon>Gammaproteobacteria</taxon>
        <taxon>Oceanospirillales</taxon>
        <taxon>Halomonadaceae</taxon>
        <taxon>Salinicola</taxon>
    </lineage>
</organism>
<evidence type="ECO:0008006" key="4">
    <source>
        <dbReference type="Google" id="ProtNLM"/>
    </source>
</evidence>
<comment type="caution">
    <text evidence="2">The sequence shown here is derived from an EMBL/GenBank/DDBJ whole genome shotgun (WGS) entry which is preliminary data.</text>
</comment>
<keyword evidence="1" id="KW-0812">Transmembrane</keyword>
<keyword evidence="1" id="KW-0472">Membrane</keyword>
<evidence type="ECO:0000313" key="3">
    <source>
        <dbReference type="Proteomes" id="UP000646745"/>
    </source>
</evidence>